<accession>A0A5C1YU05</accession>
<organism evidence="12">
    <name type="scientific">Cymbidium ensifolium</name>
    <name type="common">Orchid</name>
    <name type="synonym">Epidendrum ensifolium</name>
    <dbReference type="NCBI Taxonomy" id="78740"/>
    <lineage>
        <taxon>Eukaryota</taxon>
        <taxon>Viridiplantae</taxon>
        <taxon>Streptophyta</taxon>
        <taxon>Embryophyta</taxon>
        <taxon>Tracheophyta</taxon>
        <taxon>Spermatophyta</taxon>
        <taxon>Magnoliopsida</taxon>
        <taxon>Liliopsida</taxon>
        <taxon>Asparagales</taxon>
        <taxon>Orchidaceae</taxon>
        <taxon>Epidendroideae</taxon>
        <taxon>Cymbidieae</taxon>
        <taxon>Cymbidiinae</taxon>
        <taxon>Cymbidium</taxon>
    </lineage>
</organism>
<dbReference type="GO" id="GO:0005789">
    <property type="term" value="C:endoplasmic reticulum membrane"/>
    <property type="evidence" value="ECO:0007669"/>
    <property type="project" value="UniProtKB-SubCell"/>
</dbReference>
<evidence type="ECO:0000256" key="5">
    <source>
        <dbReference type="ARBA" id="ARBA00023125"/>
    </source>
</evidence>
<dbReference type="Pfam" id="PF00170">
    <property type="entry name" value="bZIP_1"/>
    <property type="match status" value="1"/>
</dbReference>
<feature type="transmembrane region" description="Helical" evidence="10">
    <location>
        <begin position="305"/>
        <end position="324"/>
    </location>
</feature>
<dbReference type="EMBL" id="MK440156">
    <property type="protein sequence ID" value="QEO19168.1"/>
    <property type="molecule type" value="mRNA"/>
</dbReference>
<feature type="compositionally biased region" description="Polar residues" evidence="9">
    <location>
        <begin position="612"/>
        <end position="622"/>
    </location>
</feature>
<feature type="coiled-coil region" evidence="8">
    <location>
        <begin position="168"/>
        <end position="230"/>
    </location>
</feature>
<dbReference type="SMART" id="SM00338">
    <property type="entry name" value="BRLZ"/>
    <property type="match status" value="1"/>
</dbReference>
<dbReference type="GO" id="GO:0003677">
    <property type="term" value="F:DNA binding"/>
    <property type="evidence" value="ECO:0007669"/>
    <property type="project" value="UniProtKB-KW"/>
</dbReference>
<protein>
    <submittedName>
        <fullName evidence="12">Putative bZIP transcription factor 39-like isoform X2</fullName>
    </submittedName>
</protein>
<evidence type="ECO:0000256" key="3">
    <source>
        <dbReference type="ARBA" id="ARBA00007163"/>
    </source>
</evidence>
<evidence type="ECO:0000256" key="1">
    <source>
        <dbReference type="ARBA" id="ARBA00004123"/>
    </source>
</evidence>
<dbReference type="PANTHER" id="PTHR47416:SF3">
    <property type="entry name" value="BZIP TRANSCRIPTION FACTOR 17-RELATED"/>
    <property type="match status" value="1"/>
</dbReference>
<dbReference type="InterPro" id="IPR002227">
    <property type="entry name" value="Tyrosinase_Cu-bd"/>
</dbReference>
<dbReference type="AlphaFoldDB" id="A0A5C1YU05"/>
<proteinExistence type="evidence at transcript level"/>
<keyword evidence="10" id="KW-0472">Membrane</keyword>
<keyword evidence="4" id="KW-0805">Transcription regulation</keyword>
<dbReference type="Gene3D" id="1.20.5.170">
    <property type="match status" value="1"/>
</dbReference>
<evidence type="ECO:0000256" key="6">
    <source>
        <dbReference type="ARBA" id="ARBA00023163"/>
    </source>
</evidence>
<evidence type="ECO:0000256" key="4">
    <source>
        <dbReference type="ARBA" id="ARBA00023015"/>
    </source>
</evidence>
<reference evidence="12" key="1">
    <citation type="submission" date="2019-01" db="EMBL/GenBank/DDBJ databases">
        <authorList>
            <person name="Yang F."/>
            <person name="Zhu G."/>
            <person name="Wei Y."/>
            <person name="Guo J."/>
            <person name="Jin J."/>
        </authorList>
    </citation>
    <scope>NUCLEOTIDE SEQUENCE</scope>
</reference>
<feature type="domain" description="BZIP" evidence="11">
    <location>
        <begin position="171"/>
        <end position="231"/>
    </location>
</feature>
<evidence type="ECO:0000259" key="11">
    <source>
        <dbReference type="PROSITE" id="PS50217"/>
    </source>
</evidence>
<dbReference type="GO" id="GO:0016491">
    <property type="term" value="F:oxidoreductase activity"/>
    <property type="evidence" value="ECO:0007669"/>
    <property type="project" value="InterPro"/>
</dbReference>
<dbReference type="SUPFAM" id="SSF57959">
    <property type="entry name" value="Leucine zipper domain"/>
    <property type="match status" value="1"/>
</dbReference>
<evidence type="ECO:0000256" key="9">
    <source>
        <dbReference type="SAM" id="MobiDB-lite"/>
    </source>
</evidence>
<dbReference type="PROSITE" id="PS00498">
    <property type="entry name" value="TYROSINASE_2"/>
    <property type="match status" value="1"/>
</dbReference>
<keyword evidence="5" id="KW-0238">DNA-binding</keyword>
<sequence>MAEHVAADPFSPPIGLSSDPNFFDPHLFPDDLYLPGGGLSSEINLDFDFDGIDWDISVDDLLLPEDTKPPSHPTHTSNDGSQPESGVVTSSSSPGTSGIINISSPESDRSANCSTESSANVKQDENNGWGTKMMKKRGVGSGKSNINPRSSKSRRSEDFGSCAFNATNEEVEKMKARLMRNRESAQLSRQRKKEYVQELEEKVRSMSSTIAELNGKISFIMAENMSLKQQLSGSGGSGFPPGVYPSPSFGSMHFPWAPYPALAFRQQGSPVPLVPIPKLKSQQAVASQTKVKTEKTKRESKIRKVASITLLGFLFFVLIFGGLIRRVDHIFEESRNFGAVTVKNGLLDNPNGMVLSVSGRTRSVTSFDKVGFNNGRNSKGDYNSFQDGKLGSEDKSWPSDGRMIIQNSSESLPALLYVPRNGKHVEIDGNLIINSVLASEKAVAQVKPRDWSKHPSGDDGIETGLVIANLDSGVALSARDIGGHTKTYGSSTEYQRALASDSEDAFMDKSQDGLLQQWFREGMAGPIFSSGTCTEVFQFQISPSSASPNAVITTPSRINATETAISNSNTSNTSSSSAHQSVIKNRRFLHHQAIPLPGSTVNHTEHRGKGSEGSSFQRNSSEPPMVVSVLIDPREVGDGDGDGMISPKKSLQRIFVVILLDSVKYVTYSCVLPIKGHSHLVN</sequence>
<dbReference type="CDD" id="cd14704">
    <property type="entry name" value="bZIP_HY5-like"/>
    <property type="match status" value="1"/>
</dbReference>
<name>A0A5C1YU05_CYMEN</name>
<keyword evidence="8" id="KW-0175">Coiled coil</keyword>
<feature type="region of interest" description="Disordered" evidence="9">
    <location>
        <begin position="595"/>
        <end position="624"/>
    </location>
</feature>
<evidence type="ECO:0000313" key="12">
    <source>
        <dbReference type="EMBL" id="QEO19168.1"/>
    </source>
</evidence>
<keyword evidence="10" id="KW-0812">Transmembrane</keyword>
<evidence type="ECO:0000256" key="2">
    <source>
        <dbReference type="ARBA" id="ARBA00004389"/>
    </source>
</evidence>
<feature type="compositionally biased region" description="Polar residues" evidence="9">
    <location>
        <begin position="110"/>
        <end position="129"/>
    </location>
</feature>
<dbReference type="InterPro" id="IPR004827">
    <property type="entry name" value="bZIP"/>
</dbReference>
<evidence type="ECO:0000256" key="10">
    <source>
        <dbReference type="SAM" id="Phobius"/>
    </source>
</evidence>
<dbReference type="InterPro" id="IPR046347">
    <property type="entry name" value="bZIP_sf"/>
</dbReference>
<feature type="compositionally biased region" description="Low complexity" evidence="9">
    <location>
        <begin position="85"/>
        <end position="105"/>
    </location>
</feature>
<comment type="subcellular location">
    <subcellularLocation>
        <location evidence="2">Endoplasmic reticulum membrane</location>
        <topology evidence="2">Single-pass membrane protein</topology>
    </subcellularLocation>
    <subcellularLocation>
        <location evidence="1">Nucleus</location>
    </subcellularLocation>
</comment>
<evidence type="ECO:0000256" key="7">
    <source>
        <dbReference type="ARBA" id="ARBA00023242"/>
    </source>
</evidence>
<dbReference type="GO" id="GO:0003700">
    <property type="term" value="F:DNA-binding transcription factor activity"/>
    <property type="evidence" value="ECO:0007669"/>
    <property type="project" value="InterPro"/>
</dbReference>
<dbReference type="PROSITE" id="PS50217">
    <property type="entry name" value="BZIP"/>
    <property type="match status" value="1"/>
</dbReference>
<keyword evidence="10" id="KW-1133">Transmembrane helix</keyword>
<dbReference type="GO" id="GO:0005634">
    <property type="term" value="C:nucleus"/>
    <property type="evidence" value="ECO:0007669"/>
    <property type="project" value="UniProtKB-SubCell"/>
</dbReference>
<comment type="similarity">
    <text evidence="3">Belongs to the bZIP family.</text>
</comment>
<feature type="compositionally biased region" description="Polar residues" evidence="9">
    <location>
        <begin position="73"/>
        <end position="84"/>
    </location>
</feature>
<dbReference type="PANTHER" id="PTHR47416">
    <property type="entry name" value="BASIC-LEUCINE ZIPPER TRANSCRIPTION FACTOR F-RELATED"/>
    <property type="match status" value="1"/>
</dbReference>
<keyword evidence="7" id="KW-0539">Nucleus</keyword>
<keyword evidence="6" id="KW-0804">Transcription</keyword>
<feature type="region of interest" description="Disordered" evidence="9">
    <location>
        <begin position="63"/>
        <end position="160"/>
    </location>
</feature>
<evidence type="ECO:0000256" key="8">
    <source>
        <dbReference type="SAM" id="Coils"/>
    </source>
</evidence>